<name>A0A366HQM3_9BACT</name>
<organism evidence="1 2">
    <name type="scientific">Roseimicrobium gellanilyticum</name>
    <dbReference type="NCBI Taxonomy" id="748857"/>
    <lineage>
        <taxon>Bacteria</taxon>
        <taxon>Pseudomonadati</taxon>
        <taxon>Verrucomicrobiota</taxon>
        <taxon>Verrucomicrobiia</taxon>
        <taxon>Verrucomicrobiales</taxon>
        <taxon>Verrucomicrobiaceae</taxon>
        <taxon>Roseimicrobium</taxon>
    </lineage>
</organism>
<comment type="caution">
    <text evidence="1">The sequence shown here is derived from an EMBL/GenBank/DDBJ whole genome shotgun (WGS) entry which is preliminary data.</text>
</comment>
<gene>
    <name evidence="1" type="ORF">DES53_102336</name>
</gene>
<protein>
    <submittedName>
        <fullName evidence="1">Uncharacterized protein</fullName>
    </submittedName>
</protein>
<reference evidence="1 2" key="1">
    <citation type="submission" date="2018-06" db="EMBL/GenBank/DDBJ databases">
        <title>Genomic Encyclopedia of Type Strains, Phase IV (KMG-IV): sequencing the most valuable type-strain genomes for metagenomic binning, comparative biology and taxonomic classification.</title>
        <authorList>
            <person name="Goeker M."/>
        </authorList>
    </citation>
    <scope>NUCLEOTIDE SEQUENCE [LARGE SCALE GENOMIC DNA]</scope>
    <source>
        <strain evidence="1 2">DSM 25532</strain>
    </source>
</reference>
<sequence length="168" mass="18728">MNLASVALSLFSLLSSLWLYVGYRSEETWINLLVASLLPVGALHHAREILHTIIFVPDELAWRVPGGLWVFAATLLARDLRVSWGRTTLHLALLPVAMAVGIEVCQAFHFTDGAYDPWDIFTVLMSAALAMNLPGFGWPPQELAVRWHWRGSVCLANFAILILADVHR</sequence>
<evidence type="ECO:0000313" key="2">
    <source>
        <dbReference type="Proteomes" id="UP000253426"/>
    </source>
</evidence>
<dbReference type="EMBL" id="QNRR01000002">
    <property type="protein sequence ID" value="RBP45952.1"/>
    <property type="molecule type" value="Genomic_DNA"/>
</dbReference>
<dbReference type="RefSeq" id="WP_170156918.1">
    <property type="nucleotide sequence ID" value="NZ_QNRR01000002.1"/>
</dbReference>
<dbReference type="Proteomes" id="UP000253426">
    <property type="component" value="Unassembled WGS sequence"/>
</dbReference>
<evidence type="ECO:0000313" key="1">
    <source>
        <dbReference type="EMBL" id="RBP45952.1"/>
    </source>
</evidence>
<dbReference type="AlphaFoldDB" id="A0A366HQM3"/>
<accession>A0A366HQM3</accession>
<proteinExistence type="predicted"/>
<keyword evidence="2" id="KW-1185">Reference proteome</keyword>